<name>A0A073IJK9_9RHOB</name>
<dbReference type="PANTHER" id="PTHR12469:SF2">
    <property type="entry name" value="SUCCINATE DEHYDROGENASE ASSEMBLY FACTOR 2, MITOCHONDRIAL"/>
    <property type="match status" value="1"/>
</dbReference>
<dbReference type="InterPro" id="IPR036714">
    <property type="entry name" value="SDH_sf"/>
</dbReference>
<sequence>MFEMPQPERPENEPRNLREKRLAMRSMRRGIKEMDLILSAYAADRLAAMDEATLDLYDDLLNENDHDLYQWVTRQFDPKPEYSEMIKDIQGHISKG</sequence>
<keyword evidence="3" id="KW-0143">Chaperone</keyword>
<dbReference type="PANTHER" id="PTHR12469">
    <property type="entry name" value="PROTEIN EMI5 HOMOLOG, MITOCHONDRIAL"/>
    <property type="match status" value="1"/>
</dbReference>
<comment type="similarity">
    <text evidence="1">Belongs to the SdhE FAD assembly factor family.</text>
</comment>
<evidence type="ECO:0000313" key="4">
    <source>
        <dbReference type="EMBL" id="KEJ89949.1"/>
    </source>
</evidence>
<evidence type="ECO:0000256" key="1">
    <source>
        <dbReference type="ARBA" id="ARBA00008571"/>
    </source>
</evidence>
<comment type="caution">
    <text evidence="4">The sequence shown here is derived from an EMBL/GenBank/DDBJ whole genome shotgun (WGS) entry which is preliminary data.</text>
</comment>
<dbReference type="Gene3D" id="1.10.150.250">
    <property type="entry name" value="Flavinator of succinate dehydrogenase"/>
    <property type="match status" value="1"/>
</dbReference>
<evidence type="ECO:0000313" key="5">
    <source>
        <dbReference type="Proteomes" id="UP000027734"/>
    </source>
</evidence>
<dbReference type="eggNOG" id="COG2938">
    <property type="taxonomic scope" value="Bacteria"/>
</dbReference>
<reference evidence="4 5" key="1">
    <citation type="submission" date="2014-01" db="EMBL/GenBank/DDBJ databases">
        <title>Sulfitobacter donghicola JCM 14565 Genome Sequencing.</title>
        <authorList>
            <person name="Lai Q."/>
            <person name="Hong Z."/>
        </authorList>
    </citation>
    <scope>NUCLEOTIDE SEQUENCE [LARGE SCALE GENOMIC DNA]</scope>
    <source>
        <strain evidence="4 5">JCM 14565</strain>
    </source>
</reference>
<dbReference type="Pfam" id="PF03937">
    <property type="entry name" value="Sdh5"/>
    <property type="match status" value="1"/>
</dbReference>
<dbReference type="AlphaFoldDB" id="A0A073IJK9"/>
<accession>A0A073IJK9</accession>
<keyword evidence="5" id="KW-1185">Reference proteome</keyword>
<organism evidence="4 5">
    <name type="scientific">Sulfitobacter donghicola DSW-25 = KCTC 12864 = JCM 14565</name>
    <dbReference type="NCBI Taxonomy" id="1300350"/>
    <lineage>
        <taxon>Bacteria</taxon>
        <taxon>Pseudomonadati</taxon>
        <taxon>Pseudomonadota</taxon>
        <taxon>Alphaproteobacteria</taxon>
        <taxon>Rhodobacterales</taxon>
        <taxon>Roseobacteraceae</taxon>
        <taxon>Sulfitobacter</taxon>
    </lineage>
</organism>
<gene>
    <name evidence="4" type="ORF">DSW25_06970</name>
</gene>
<dbReference type="EMBL" id="JAMC01000002">
    <property type="protein sequence ID" value="KEJ89949.1"/>
    <property type="molecule type" value="Genomic_DNA"/>
</dbReference>
<proteinExistence type="inferred from homology"/>
<protein>
    <recommendedName>
        <fullName evidence="2">FAD assembly factor SdhE</fullName>
    </recommendedName>
</protein>
<dbReference type="InterPro" id="IPR005631">
    <property type="entry name" value="SDH"/>
</dbReference>
<evidence type="ECO:0000256" key="3">
    <source>
        <dbReference type="ARBA" id="ARBA00023186"/>
    </source>
</evidence>
<dbReference type="GO" id="GO:0006099">
    <property type="term" value="P:tricarboxylic acid cycle"/>
    <property type="evidence" value="ECO:0007669"/>
    <property type="project" value="TreeGrafter"/>
</dbReference>
<evidence type="ECO:0000256" key="2">
    <source>
        <dbReference type="ARBA" id="ARBA00019418"/>
    </source>
</evidence>
<dbReference type="SUPFAM" id="SSF109910">
    <property type="entry name" value="YgfY-like"/>
    <property type="match status" value="1"/>
</dbReference>
<dbReference type="Proteomes" id="UP000027734">
    <property type="component" value="Unassembled WGS sequence"/>
</dbReference>
<dbReference type="STRING" id="1300350.Z948_629"/>
<dbReference type="OrthoDB" id="9807264at2"/>